<keyword evidence="3" id="KW-0804">Transcription</keyword>
<name>A0ABV4TWK2_9GAMM</name>
<evidence type="ECO:0000259" key="5">
    <source>
        <dbReference type="PROSITE" id="PS51063"/>
    </source>
</evidence>
<proteinExistence type="predicted"/>
<dbReference type="RefSeq" id="WP_373656136.1">
    <property type="nucleotide sequence ID" value="NZ_JBGUAW010000007.1"/>
</dbReference>
<dbReference type="Proteomes" id="UP001575181">
    <property type="component" value="Unassembled WGS sequence"/>
</dbReference>
<sequence length="243" mass="26859">MTAQRRPRTATVESLGAECDTCSNRTACLAGHLEDSDRRALDARIMRGRPLGKGEDAFEQNDAFEYLYLLRSGLMETFHTDSKGQATITGFHLPGDILGLDAIAQGRHTETARALDTTSICALPFTAALSGRTGGLYAELLRAMSQRIARNGTRHRLFSRRSALYRIAHFLAELHTRTPSSSASAATFRIPKRDLANFLGLAPETLSRGLARLHELELVEVSKRGFKVRDAEGLENMTREELE</sequence>
<dbReference type="SUPFAM" id="SSF46785">
    <property type="entry name" value="Winged helix' DNA-binding domain"/>
    <property type="match status" value="1"/>
</dbReference>
<dbReference type="Pfam" id="PF00027">
    <property type="entry name" value="cNMP_binding"/>
    <property type="match status" value="1"/>
</dbReference>
<feature type="domain" description="Cyclic nucleotide-binding" evidence="4">
    <location>
        <begin position="29"/>
        <end position="114"/>
    </location>
</feature>
<dbReference type="PANTHER" id="PTHR24567:SF75">
    <property type="entry name" value="FUMARATE AND NITRATE REDUCTION REGULATORY PROTEIN"/>
    <property type="match status" value="1"/>
</dbReference>
<dbReference type="InterPro" id="IPR012318">
    <property type="entry name" value="HTH_CRP"/>
</dbReference>
<accession>A0ABV4TWK2</accession>
<dbReference type="InterPro" id="IPR018490">
    <property type="entry name" value="cNMP-bd_dom_sf"/>
</dbReference>
<dbReference type="Pfam" id="PF13545">
    <property type="entry name" value="HTH_Crp_2"/>
    <property type="match status" value="1"/>
</dbReference>
<dbReference type="InterPro" id="IPR036390">
    <property type="entry name" value="WH_DNA-bd_sf"/>
</dbReference>
<evidence type="ECO:0000259" key="4">
    <source>
        <dbReference type="PROSITE" id="PS50042"/>
    </source>
</evidence>
<organism evidence="6 7">
    <name type="scientific">Thiohalorhabdus methylotrophus</name>
    <dbReference type="NCBI Taxonomy" id="3242694"/>
    <lineage>
        <taxon>Bacteria</taxon>
        <taxon>Pseudomonadati</taxon>
        <taxon>Pseudomonadota</taxon>
        <taxon>Gammaproteobacteria</taxon>
        <taxon>Thiohalorhabdales</taxon>
        <taxon>Thiohalorhabdaceae</taxon>
        <taxon>Thiohalorhabdus</taxon>
    </lineage>
</organism>
<dbReference type="PROSITE" id="PS51063">
    <property type="entry name" value="HTH_CRP_2"/>
    <property type="match status" value="1"/>
</dbReference>
<evidence type="ECO:0000313" key="6">
    <source>
        <dbReference type="EMBL" id="MFA9461347.1"/>
    </source>
</evidence>
<comment type="caution">
    <text evidence="6">The sequence shown here is derived from an EMBL/GenBank/DDBJ whole genome shotgun (WGS) entry which is preliminary data.</text>
</comment>
<evidence type="ECO:0000256" key="2">
    <source>
        <dbReference type="ARBA" id="ARBA00023125"/>
    </source>
</evidence>
<dbReference type="EMBL" id="JBGUAW010000007">
    <property type="protein sequence ID" value="MFA9461347.1"/>
    <property type="molecule type" value="Genomic_DNA"/>
</dbReference>
<dbReference type="PROSITE" id="PS50042">
    <property type="entry name" value="CNMP_BINDING_3"/>
    <property type="match status" value="1"/>
</dbReference>
<gene>
    <name evidence="6" type="ORF">ACERLL_10965</name>
</gene>
<dbReference type="InterPro" id="IPR050397">
    <property type="entry name" value="Env_Response_Regulators"/>
</dbReference>
<dbReference type="SMART" id="SM00419">
    <property type="entry name" value="HTH_CRP"/>
    <property type="match status" value="1"/>
</dbReference>
<dbReference type="Gene3D" id="2.60.120.10">
    <property type="entry name" value="Jelly Rolls"/>
    <property type="match status" value="1"/>
</dbReference>
<protein>
    <submittedName>
        <fullName evidence="6">Helix-turn-helix domain-containing protein</fullName>
    </submittedName>
</protein>
<dbReference type="PANTHER" id="PTHR24567">
    <property type="entry name" value="CRP FAMILY TRANSCRIPTIONAL REGULATORY PROTEIN"/>
    <property type="match status" value="1"/>
</dbReference>
<evidence type="ECO:0000256" key="3">
    <source>
        <dbReference type="ARBA" id="ARBA00023163"/>
    </source>
</evidence>
<keyword evidence="7" id="KW-1185">Reference proteome</keyword>
<dbReference type="InterPro" id="IPR000595">
    <property type="entry name" value="cNMP-bd_dom"/>
</dbReference>
<reference evidence="6 7" key="1">
    <citation type="submission" date="2024-08" db="EMBL/GenBank/DDBJ databases">
        <title>Whole-genome sequencing of halo(alkali)philic microorganisms from hypersaline lakes.</title>
        <authorList>
            <person name="Sorokin D.Y."/>
            <person name="Merkel A.Y."/>
            <person name="Messina E."/>
            <person name="Yakimov M."/>
        </authorList>
    </citation>
    <scope>NUCLEOTIDE SEQUENCE [LARGE SCALE GENOMIC DNA]</scope>
    <source>
        <strain evidence="6 7">Cl-TMA</strain>
    </source>
</reference>
<dbReference type="SMART" id="SM00100">
    <property type="entry name" value="cNMP"/>
    <property type="match status" value="1"/>
</dbReference>
<keyword evidence="1" id="KW-0805">Transcription regulation</keyword>
<dbReference type="CDD" id="cd00038">
    <property type="entry name" value="CAP_ED"/>
    <property type="match status" value="1"/>
</dbReference>
<feature type="domain" description="HTH crp-type" evidence="5">
    <location>
        <begin position="161"/>
        <end position="232"/>
    </location>
</feature>
<dbReference type="SUPFAM" id="SSF51206">
    <property type="entry name" value="cAMP-binding domain-like"/>
    <property type="match status" value="1"/>
</dbReference>
<keyword evidence="2" id="KW-0238">DNA-binding</keyword>
<dbReference type="InterPro" id="IPR036388">
    <property type="entry name" value="WH-like_DNA-bd_sf"/>
</dbReference>
<dbReference type="Gene3D" id="1.10.10.10">
    <property type="entry name" value="Winged helix-like DNA-binding domain superfamily/Winged helix DNA-binding domain"/>
    <property type="match status" value="1"/>
</dbReference>
<evidence type="ECO:0000256" key="1">
    <source>
        <dbReference type="ARBA" id="ARBA00023015"/>
    </source>
</evidence>
<evidence type="ECO:0000313" key="7">
    <source>
        <dbReference type="Proteomes" id="UP001575181"/>
    </source>
</evidence>
<dbReference type="InterPro" id="IPR014710">
    <property type="entry name" value="RmlC-like_jellyroll"/>
</dbReference>